<evidence type="ECO:0000256" key="1">
    <source>
        <dbReference type="ARBA" id="ARBA00001576"/>
    </source>
</evidence>
<dbReference type="AlphaFoldDB" id="A0A8S4QEM1"/>
<name>A0A8S4QEM1_9NEOP</name>
<dbReference type="Pfam" id="PF01204">
    <property type="entry name" value="Trehalase"/>
    <property type="match status" value="1"/>
</dbReference>
<dbReference type="Gene3D" id="1.50.10.10">
    <property type="match status" value="1"/>
</dbReference>
<dbReference type="InterPro" id="IPR001661">
    <property type="entry name" value="Glyco_hydro_37"/>
</dbReference>
<dbReference type="OrthoDB" id="3542292at2759"/>
<evidence type="ECO:0000256" key="4">
    <source>
        <dbReference type="ARBA" id="ARBA00019905"/>
    </source>
</evidence>
<evidence type="ECO:0000256" key="5">
    <source>
        <dbReference type="ARBA" id="ARBA00030473"/>
    </source>
</evidence>
<dbReference type="PANTHER" id="PTHR23403:SF1">
    <property type="entry name" value="TREHALASE"/>
    <property type="match status" value="1"/>
</dbReference>
<organism evidence="7 8">
    <name type="scientific">Pararge aegeria aegeria</name>
    <dbReference type="NCBI Taxonomy" id="348720"/>
    <lineage>
        <taxon>Eukaryota</taxon>
        <taxon>Metazoa</taxon>
        <taxon>Ecdysozoa</taxon>
        <taxon>Arthropoda</taxon>
        <taxon>Hexapoda</taxon>
        <taxon>Insecta</taxon>
        <taxon>Pterygota</taxon>
        <taxon>Neoptera</taxon>
        <taxon>Endopterygota</taxon>
        <taxon>Lepidoptera</taxon>
        <taxon>Glossata</taxon>
        <taxon>Ditrysia</taxon>
        <taxon>Papilionoidea</taxon>
        <taxon>Nymphalidae</taxon>
        <taxon>Satyrinae</taxon>
        <taxon>Satyrini</taxon>
        <taxon>Parargina</taxon>
        <taxon>Pararge</taxon>
    </lineage>
</organism>
<comment type="caution">
    <text evidence="7">The sequence shown here is derived from an EMBL/GenBank/DDBJ whole genome shotgun (WGS) entry which is preliminary data.</text>
</comment>
<evidence type="ECO:0000256" key="3">
    <source>
        <dbReference type="ARBA" id="ARBA00012757"/>
    </source>
</evidence>
<reference evidence="7" key="1">
    <citation type="submission" date="2022-03" db="EMBL/GenBank/DDBJ databases">
        <authorList>
            <person name="Lindestad O."/>
        </authorList>
    </citation>
    <scope>NUCLEOTIDE SEQUENCE</scope>
</reference>
<dbReference type="GO" id="GO:0005993">
    <property type="term" value="P:trehalose catabolic process"/>
    <property type="evidence" value="ECO:0007669"/>
    <property type="project" value="TreeGrafter"/>
</dbReference>
<dbReference type="EC" id="3.2.1.28" evidence="3"/>
<keyword evidence="8" id="KW-1185">Reference proteome</keyword>
<dbReference type="InterPro" id="IPR008928">
    <property type="entry name" value="6-hairpin_glycosidase_sf"/>
</dbReference>
<dbReference type="InterPro" id="IPR012341">
    <property type="entry name" value="6hp_glycosidase-like_sf"/>
</dbReference>
<comment type="catalytic activity">
    <reaction evidence="1">
        <text>alpha,alpha-trehalose + H2O = alpha-D-glucose + beta-D-glucose</text>
        <dbReference type="Rhea" id="RHEA:32675"/>
        <dbReference type="ChEBI" id="CHEBI:15377"/>
        <dbReference type="ChEBI" id="CHEBI:15903"/>
        <dbReference type="ChEBI" id="CHEBI:16551"/>
        <dbReference type="ChEBI" id="CHEBI:17925"/>
        <dbReference type="EC" id="3.2.1.28"/>
    </reaction>
</comment>
<dbReference type="Proteomes" id="UP000838756">
    <property type="component" value="Unassembled WGS sequence"/>
</dbReference>
<dbReference type="SUPFAM" id="SSF48208">
    <property type="entry name" value="Six-hairpin glycosidases"/>
    <property type="match status" value="1"/>
</dbReference>
<evidence type="ECO:0000313" key="8">
    <source>
        <dbReference type="Proteomes" id="UP000838756"/>
    </source>
</evidence>
<protein>
    <recommendedName>
        <fullName evidence="4">Trehalase</fullName>
        <ecNumber evidence="3">3.2.1.28</ecNumber>
    </recommendedName>
    <alternativeName>
        <fullName evidence="5">Alpha,alpha-trehalase</fullName>
    </alternativeName>
    <alternativeName>
        <fullName evidence="6">Alpha,alpha-trehalose glucohydrolase</fullName>
    </alternativeName>
</protein>
<dbReference type="GO" id="GO:0004555">
    <property type="term" value="F:alpha,alpha-trehalase activity"/>
    <property type="evidence" value="ECO:0007669"/>
    <property type="project" value="UniProtKB-EC"/>
</dbReference>
<feature type="non-terminal residue" evidence="7">
    <location>
        <position position="1"/>
    </location>
</feature>
<dbReference type="EMBL" id="CAKXAJ010002818">
    <property type="protein sequence ID" value="CAH2208252.1"/>
    <property type="molecule type" value="Genomic_DNA"/>
</dbReference>
<accession>A0A8S4QEM1</accession>
<comment type="similarity">
    <text evidence="2">Belongs to the glycosyl hydrolase 37 family.</text>
</comment>
<dbReference type="PANTHER" id="PTHR23403">
    <property type="entry name" value="TREHALASE"/>
    <property type="match status" value="1"/>
</dbReference>
<evidence type="ECO:0000313" key="7">
    <source>
        <dbReference type="EMBL" id="CAH2208252.1"/>
    </source>
</evidence>
<sequence length="93" mass="11004">MIYCHGPLLHTVQMAGLYNDSKTFVDKKMRSPASVILDNFQTMMNRTDFRPTKEEIRTFVDNNFDVEGSEFEEWQPLDWKHNPGRVLFSYHCT</sequence>
<evidence type="ECO:0000256" key="6">
    <source>
        <dbReference type="ARBA" id="ARBA00031637"/>
    </source>
</evidence>
<gene>
    <name evidence="7" type="primary">jg11976</name>
    <name evidence="7" type="ORF">PAEG_LOCUS868</name>
</gene>
<proteinExistence type="inferred from homology"/>
<evidence type="ECO:0000256" key="2">
    <source>
        <dbReference type="ARBA" id="ARBA00005615"/>
    </source>
</evidence>